<evidence type="ECO:0000259" key="8">
    <source>
        <dbReference type="PROSITE" id="PS50928"/>
    </source>
</evidence>
<dbReference type="InterPro" id="IPR000515">
    <property type="entry name" value="MetI-like"/>
</dbReference>
<dbReference type="CDD" id="cd06261">
    <property type="entry name" value="TM_PBP2"/>
    <property type="match status" value="1"/>
</dbReference>
<evidence type="ECO:0000256" key="3">
    <source>
        <dbReference type="ARBA" id="ARBA00022475"/>
    </source>
</evidence>
<dbReference type="SUPFAM" id="SSF161098">
    <property type="entry name" value="MetI-like"/>
    <property type="match status" value="1"/>
</dbReference>
<keyword evidence="6 7" id="KW-0472">Membrane</keyword>
<comment type="similarity">
    <text evidence="7">Belongs to the binding-protein-dependent transport system permease family.</text>
</comment>
<comment type="subcellular location">
    <subcellularLocation>
        <location evidence="1 7">Cell membrane</location>
        <topology evidence="1 7">Multi-pass membrane protein</topology>
    </subcellularLocation>
</comment>
<dbReference type="AlphaFoldDB" id="A0A4V3CW91"/>
<feature type="transmembrane region" description="Helical" evidence="7">
    <location>
        <begin position="212"/>
        <end position="235"/>
    </location>
</feature>
<evidence type="ECO:0000256" key="5">
    <source>
        <dbReference type="ARBA" id="ARBA00022989"/>
    </source>
</evidence>
<evidence type="ECO:0000256" key="6">
    <source>
        <dbReference type="ARBA" id="ARBA00023136"/>
    </source>
</evidence>
<gene>
    <name evidence="9" type="ORF">EDD54_2341</name>
</gene>
<reference evidence="9 10" key="1">
    <citation type="submission" date="2019-03" db="EMBL/GenBank/DDBJ databases">
        <title>Genomic Encyclopedia of Type Strains, Phase IV (KMG-IV): sequencing the most valuable type-strain genomes for metagenomic binning, comparative biology and taxonomic classification.</title>
        <authorList>
            <person name="Goeker M."/>
        </authorList>
    </citation>
    <scope>NUCLEOTIDE SEQUENCE [LARGE SCALE GENOMIC DNA]</scope>
    <source>
        <strain evidence="9 10">DSM 102969</strain>
    </source>
</reference>
<dbReference type="GO" id="GO:0005886">
    <property type="term" value="C:plasma membrane"/>
    <property type="evidence" value="ECO:0007669"/>
    <property type="project" value="UniProtKB-SubCell"/>
</dbReference>
<dbReference type="PANTHER" id="PTHR30151:SF38">
    <property type="entry name" value="ALIPHATIC SULFONATES TRANSPORT PERMEASE PROTEIN SSUC-RELATED"/>
    <property type="match status" value="1"/>
</dbReference>
<keyword evidence="3" id="KW-1003">Cell membrane</keyword>
<feature type="domain" description="ABC transmembrane type-1" evidence="8">
    <location>
        <begin position="59"/>
        <end position="241"/>
    </location>
</feature>
<evidence type="ECO:0000313" key="9">
    <source>
        <dbReference type="EMBL" id="TDP85488.1"/>
    </source>
</evidence>
<dbReference type="Pfam" id="PF00528">
    <property type="entry name" value="BPD_transp_1"/>
    <property type="match status" value="1"/>
</dbReference>
<organism evidence="9 10">
    <name type="scientific">Oharaeibacter diazotrophicus</name>
    <dbReference type="NCBI Taxonomy" id="1920512"/>
    <lineage>
        <taxon>Bacteria</taxon>
        <taxon>Pseudomonadati</taxon>
        <taxon>Pseudomonadota</taxon>
        <taxon>Alphaproteobacteria</taxon>
        <taxon>Hyphomicrobiales</taxon>
        <taxon>Pleomorphomonadaceae</taxon>
        <taxon>Oharaeibacter</taxon>
    </lineage>
</organism>
<dbReference type="RefSeq" id="WP_126541331.1">
    <property type="nucleotide sequence ID" value="NZ_BSPM01000004.1"/>
</dbReference>
<protein>
    <submittedName>
        <fullName evidence="9">NitT/TauT family transport system permease protein</fullName>
    </submittedName>
</protein>
<dbReference type="Gene3D" id="1.10.3720.10">
    <property type="entry name" value="MetI-like"/>
    <property type="match status" value="1"/>
</dbReference>
<evidence type="ECO:0000256" key="2">
    <source>
        <dbReference type="ARBA" id="ARBA00022448"/>
    </source>
</evidence>
<dbReference type="InterPro" id="IPR035906">
    <property type="entry name" value="MetI-like_sf"/>
</dbReference>
<evidence type="ECO:0000256" key="1">
    <source>
        <dbReference type="ARBA" id="ARBA00004651"/>
    </source>
</evidence>
<proteinExistence type="inferred from homology"/>
<dbReference type="EMBL" id="SNXY01000007">
    <property type="protein sequence ID" value="TDP85488.1"/>
    <property type="molecule type" value="Genomic_DNA"/>
</dbReference>
<feature type="transmembrane region" description="Helical" evidence="7">
    <location>
        <begin position="96"/>
        <end position="117"/>
    </location>
</feature>
<evidence type="ECO:0000313" key="10">
    <source>
        <dbReference type="Proteomes" id="UP000294547"/>
    </source>
</evidence>
<feature type="transmembrane region" description="Helical" evidence="7">
    <location>
        <begin position="59"/>
        <end position="84"/>
    </location>
</feature>
<keyword evidence="2 7" id="KW-0813">Transport</keyword>
<dbReference type="PANTHER" id="PTHR30151">
    <property type="entry name" value="ALKANE SULFONATE ABC TRANSPORTER-RELATED, MEMBRANE SUBUNIT"/>
    <property type="match status" value="1"/>
</dbReference>
<dbReference type="OrthoDB" id="8443696at2"/>
<dbReference type="Proteomes" id="UP000294547">
    <property type="component" value="Unassembled WGS sequence"/>
</dbReference>
<evidence type="ECO:0000256" key="7">
    <source>
        <dbReference type="RuleBase" id="RU363032"/>
    </source>
</evidence>
<name>A0A4V3CW91_9HYPH</name>
<keyword evidence="10" id="KW-1185">Reference proteome</keyword>
<comment type="caution">
    <text evidence="9">The sequence shown here is derived from an EMBL/GenBank/DDBJ whole genome shotgun (WGS) entry which is preliminary data.</text>
</comment>
<dbReference type="GO" id="GO:0055085">
    <property type="term" value="P:transmembrane transport"/>
    <property type="evidence" value="ECO:0007669"/>
    <property type="project" value="InterPro"/>
</dbReference>
<sequence>MAAARPLPRAATAVLSGLALVAAWTLASTLTDARALPPPWAVAAAMAREAASGDLLRHLVATLTRVVAAFVLAMAVGSAVGFAMGRSRAVDRALDVWLVVLLNLPALVVIILAYVWFGLTEAAAIGAVAVNKLPNVIVTVREGARALDPALDEMARAFRLPLRRRLADVVLPQLRPYLAAAARSGLSLVWKIVLVVELLGRSNGVGFQLSMFFQLFDVASILAYALAFVLVMLTIEVTVLQPIEQRANRWRVHLR</sequence>
<keyword evidence="5 7" id="KW-1133">Transmembrane helix</keyword>
<evidence type="ECO:0000256" key="4">
    <source>
        <dbReference type="ARBA" id="ARBA00022692"/>
    </source>
</evidence>
<keyword evidence="4 7" id="KW-0812">Transmembrane</keyword>
<dbReference type="PROSITE" id="PS50928">
    <property type="entry name" value="ABC_TM1"/>
    <property type="match status" value="1"/>
</dbReference>
<accession>A0A4V3CW91</accession>